<feature type="transmembrane region" description="Helical" evidence="6">
    <location>
        <begin position="367"/>
        <end position="389"/>
    </location>
</feature>
<keyword evidence="9" id="KW-1185">Reference proteome</keyword>
<dbReference type="InterPro" id="IPR011701">
    <property type="entry name" value="MFS"/>
</dbReference>
<comment type="subcellular location">
    <subcellularLocation>
        <location evidence="1">Membrane</location>
        <topology evidence="1">Multi-pass membrane protein</topology>
    </subcellularLocation>
</comment>
<keyword evidence="4 6" id="KW-0472">Membrane</keyword>
<protein>
    <submittedName>
        <fullName evidence="8">MFS multidrug transporter</fullName>
    </submittedName>
</protein>
<evidence type="ECO:0000256" key="5">
    <source>
        <dbReference type="SAM" id="MobiDB-lite"/>
    </source>
</evidence>
<gene>
    <name evidence="8" type="ORF">FN846DRAFT_1011747</name>
</gene>
<dbReference type="Gene3D" id="1.20.1720.10">
    <property type="entry name" value="Multidrug resistance protein D"/>
    <property type="match status" value="1"/>
</dbReference>
<keyword evidence="3 6" id="KW-1133">Transmembrane helix</keyword>
<feature type="compositionally biased region" description="Acidic residues" evidence="5">
    <location>
        <begin position="25"/>
        <end position="39"/>
    </location>
</feature>
<evidence type="ECO:0000256" key="4">
    <source>
        <dbReference type="ARBA" id="ARBA00023136"/>
    </source>
</evidence>
<dbReference type="GO" id="GO:0000329">
    <property type="term" value="C:fungal-type vacuole membrane"/>
    <property type="evidence" value="ECO:0007669"/>
    <property type="project" value="TreeGrafter"/>
</dbReference>
<comment type="caution">
    <text evidence="8">The sequence shown here is derived from an EMBL/GenBank/DDBJ whole genome shotgun (WGS) entry which is preliminary data.</text>
</comment>
<feature type="domain" description="Major facilitator superfamily (MFS) profile" evidence="7">
    <location>
        <begin position="52"/>
        <end position="539"/>
    </location>
</feature>
<dbReference type="SUPFAM" id="SSF103473">
    <property type="entry name" value="MFS general substrate transporter"/>
    <property type="match status" value="1"/>
</dbReference>
<keyword evidence="2 6" id="KW-0812">Transmembrane</keyword>
<reference evidence="8 9" key="1">
    <citation type="submission" date="2019-09" db="EMBL/GenBank/DDBJ databases">
        <title>Draft genome of the ectomycorrhizal ascomycete Sphaerosporella brunnea.</title>
        <authorList>
            <consortium name="DOE Joint Genome Institute"/>
            <person name="Benucci G.M."/>
            <person name="Marozzi G."/>
            <person name="Antonielli L."/>
            <person name="Sanchez S."/>
            <person name="Marco P."/>
            <person name="Wang X."/>
            <person name="Falini L.B."/>
            <person name="Barry K."/>
            <person name="Haridas S."/>
            <person name="Lipzen A."/>
            <person name="Labutti K."/>
            <person name="Grigoriev I.V."/>
            <person name="Murat C."/>
            <person name="Martin F."/>
            <person name="Albertini E."/>
            <person name="Donnini D."/>
            <person name="Bonito G."/>
        </authorList>
    </citation>
    <scope>NUCLEOTIDE SEQUENCE [LARGE SCALE GENOMIC DNA]</scope>
    <source>
        <strain evidence="8 9">Sb_GMNB300</strain>
    </source>
</reference>
<feature type="compositionally biased region" description="Low complexity" evidence="5">
    <location>
        <begin position="401"/>
        <end position="429"/>
    </location>
</feature>
<dbReference type="PANTHER" id="PTHR23501">
    <property type="entry name" value="MAJOR FACILITATOR SUPERFAMILY"/>
    <property type="match status" value="1"/>
</dbReference>
<evidence type="ECO:0000313" key="9">
    <source>
        <dbReference type="Proteomes" id="UP000326924"/>
    </source>
</evidence>
<dbReference type="PROSITE" id="PS50850">
    <property type="entry name" value="MFS"/>
    <property type="match status" value="1"/>
</dbReference>
<feature type="region of interest" description="Disordered" evidence="5">
    <location>
        <begin position="240"/>
        <end position="270"/>
    </location>
</feature>
<feature type="transmembrane region" description="Helical" evidence="6">
    <location>
        <begin position="142"/>
        <end position="163"/>
    </location>
</feature>
<dbReference type="OrthoDB" id="3437016at2759"/>
<evidence type="ECO:0000313" key="8">
    <source>
        <dbReference type="EMBL" id="KAA8908235.1"/>
    </source>
</evidence>
<organism evidence="8 9">
    <name type="scientific">Sphaerosporella brunnea</name>
    <dbReference type="NCBI Taxonomy" id="1250544"/>
    <lineage>
        <taxon>Eukaryota</taxon>
        <taxon>Fungi</taxon>
        <taxon>Dikarya</taxon>
        <taxon>Ascomycota</taxon>
        <taxon>Pezizomycotina</taxon>
        <taxon>Pezizomycetes</taxon>
        <taxon>Pezizales</taxon>
        <taxon>Pyronemataceae</taxon>
        <taxon>Sphaerosporella</taxon>
    </lineage>
</organism>
<feature type="region of interest" description="Disordered" evidence="5">
    <location>
        <begin position="397"/>
        <end position="451"/>
    </location>
</feature>
<feature type="compositionally biased region" description="Basic and acidic residues" evidence="5">
    <location>
        <begin position="1"/>
        <end position="24"/>
    </location>
</feature>
<evidence type="ECO:0000256" key="3">
    <source>
        <dbReference type="ARBA" id="ARBA00022989"/>
    </source>
</evidence>
<feature type="region of interest" description="Disordered" evidence="5">
    <location>
        <begin position="1"/>
        <end position="39"/>
    </location>
</feature>
<sequence length="539" mass="57362">MAADPEVRPVATERDALLAPKHDDDPETAQDETLDEEELDEPKIPGVKIQYILPALALGIFLAAMDNTIVVSSYGAIGNDLKELNRTSWIATAYLLTTTSFQPLYGKLSDIFGRKASLLFAYAVFGIGCLACGMSMSLEQLVAARAFAGIGGGGMTTVVSILVSDIVGLRSRGTWQGVLNIVFASGAAAGAPLGGIIADTIGWRWAFILHSGNTPRNSNSQHLPQLPAPELVGNRLQDAAIPRRLPGRRSPRASRAEPSHRPRQSGNLSITSPVVDNLAVDRACPLRYLHVRRIVIAAEPFAPPHVVKQRHDPRLGLANSSPSPRTYGAFFRAALLPSAGMRLLPAIAGGVSGSLAGGLLMQKTGKYYWLTVSSYCGLPVLGSAAVLVLHLCRRRPPPQPQASASASSPPASETASASPPRSWRSSPARGSKDQARGHGRKHTSFSARSGTVSGVSLRPRCWCRPLRTGLERRLGSGDEARKSMDFIATLPDELRAAVRECYRDAVHVAFASRCSWPFAPSSAACLFGEAAGRVSISSG</sequence>
<evidence type="ECO:0000259" key="7">
    <source>
        <dbReference type="PROSITE" id="PS50850"/>
    </source>
</evidence>
<dbReference type="Proteomes" id="UP000326924">
    <property type="component" value="Unassembled WGS sequence"/>
</dbReference>
<dbReference type="GO" id="GO:0015174">
    <property type="term" value="F:basic amino acid transmembrane transporter activity"/>
    <property type="evidence" value="ECO:0007669"/>
    <property type="project" value="TreeGrafter"/>
</dbReference>
<evidence type="ECO:0000256" key="6">
    <source>
        <dbReference type="SAM" id="Phobius"/>
    </source>
</evidence>
<dbReference type="Pfam" id="PF07690">
    <property type="entry name" value="MFS_1"/>
    <property type="match status" value="1"/>
</dbReference>
<evidence type="ECO:0000256" key="1">
    <source>
        <dbReference type="ARBA" id="ARBA00004141"/>
    </source>
</evidence>
<feature type="transmembrane region" description="Helical" evidence="6">
    <location>
        <begin position="51"/>
        <end position="77"/>
    </location>
</feature>
<dbReference type="InterPro" id="IPR036259">
    <property type="entry name" value="MFS_trans_sf"/>
</dbReference>
<evidence type="ECO:0000256" key="2">
    <source>
        <dbReference type="ARBA" id="ARBA00022692"/>
    </source>
</evidence>
<dbReference type="EMBL" id="VXIS01000070">
    <property type="protein sequence ID" value="KAA8908235.1"/>
    <property type="molecule type" value="Genomic_DNA"/>
</dbReference>
<dbReference type="AlphaFoldDB" id="A0A5J5EYU7"/>
<name>A0A5J5EYU7_9PEZI</name>
<dbReference type="InterPro" id="IPR020846">
    <property type="entry name" value="MFS_dom"/>
</dbReference>
<dbReference type="PANTHER" id="PTHR23501:SF84">
    <property type="entry name" value="VACUOLAR MEMBRANE AMINO ACID UPTAKE TRANSPORTER FNX2"/>
    <property type="match status" value="1"/>
</dbReference>
<accession>A0A5J5EYU7</accession>
<feature type="transmembrane region" description="Helical" evidence="6">
    <location>
        <begin position="89"/>
        <end position="106"/>
    </location>
</feature>
<feature type="transmembrane region" description="Helical" evidence="6">
    <location>
        <begin position="343"/>
        <end position="361"/>
    </location>
</feature>
<proteinExistence type="predicted"/>
<dbReference type="InParanoid" id="A0A5J5EYU7"/>
<feature type="transmembrane region" description="Helical" evidence="6">
    <location>
        <begin position="118"/>
        <end position="136"/>
    </location>
</feature>